<keyword evidence="12" id="KW-1185">Reference proteome</keyword>
<name>A0A2Y9LE24_ENHLU</name>
<comment type="subunit">
    <text evidence="6">Component of the RNA polymerase I (Pol I) complex consisting of 13 subunits: a ten-subunit catalytic core composed of POLR1A/RPA1, POLR1B/RPA2, POLR1C/RPAC1, POLR1D/RPAC2, POLR1H/RPA12, POLR2E/RPABC1, POLR2F/RPABC2, POLR2H/RPABC3, POLR2K/RPABC4 and POLR2L/RPABC5; a mobile stalk subunit POLR1F/RPA43 protruding from the core and additional subunits homologous to general transcription factors POLR1E/RPA49 and POLR1G/RPA34. Forms a heterodimer with POLR1E/RPA49. Part of Pol I pre-initiation complex (PIC), in which Pol I core assembles with RRN3 and promoter-bound UTBF and SL1/TIF-IB complex. Interacts with TAF1A thereby associates with the SL1/TIF-IB complex. Interacts with UBTF. Interacts with POLR1E/PRAF1 through its N-terminal region.</text>
</comment>
<proteinExistence type="inferred from homology"/>
<evidence type="ECO:0000313" key="12">
    <source>
        <dbReference type="Proteomes" id="UP000248482"/>
    </source>
</evidence>
<feature type="compositionally biased region" description="Basic residues" evidence="11">
    <location>
        <begin position="176"/>
        <end position="185"/>
    </location>
</feature>
<evidence type="ECO:0000256" key="5">
    <source>
        <dbReference type="ARBA" id="ARBA00061467"/>
    </source>
</evidence>
<evidence type="ECO:0000256" key="10">
    <source>
        <dbReference type="ARBA" id="ARBA00083122"/>
    </source>
</evidence>
<evidence type="ECO:0000256" key="2">
    <source>
        <dbReference type="ARBA" id="ARBA00022553"/>
    </source>
</evidence>
<keyword evidence="2" id="KW-0597">Phosphoprotein</keyword>
<comment type="subcellular location">
    <subcellularLocation>
        <location evidence="1">Nucleus</location>
        <location evidence="1">Nucleolus</location>
    </subcellularLocation>
</comment>
<dbReference type="GO" id="GO:0005736">
    <property type="term" value="C:RNA polymerase I complex"/>
    <property type="evidence" value="ECO:0007669"/>
    <property type="project" value="UniProtKB-ARBA"/>
</dbReference>
<feature type="region of interest" description="Disordered" evidence="11">
    <location>
        <begin position="1"/>
        <end position="30"/>
    </location>
</feature>
<dbReference type="RefSeq" id="XP_022379805.1">
    <property type="nucleotide sequence ID" value="XM_022524097.1"/>
</dbReference>
<keyword evidence="4" id="KW-0539">Nucleus</keyword>
<dbReference type="InterPro" id="IPR013240">
    <property type="entry name" value="DNA-dir_RNA_pol1_su_RPA34"/>
</dbReference>
<evidence type="ECO:0000256" key="8">
    <source>
        <dbReference type="ARBA" id="ARBA00077335"/>
    </source>
</evidence>
<evidence type="ECO:0000256" key="7">
    <source>
        <dbReference type="ARBA" id="ARBA00073463"/>
    </source>
</evidence>
<keyword evidence="13" id="KW-0240">DNA-directed RNA polymerase</keyword>
<keyword evidence="13" id="KW-0804">Transcription</keyword>
<feature type="compositionally biased region" description="Pro residues" evidence="11">
    <location>
        <begin position="139"/>
        <end position="148"/>
    </location>
</feature>
<dbReference type="AlphaFoldDB" id="A0A2Y9LE24"/>
<accession>A0A2Y9LE24</accession>
<dbReference type="PANTHER" id="PTHR15484">
    <property type="entry name" value="DNA-DIRECTED RNA POLYMERASE I SUBUNIT RPA34"/>
    <property type="match status" value="1"/>
</dbReference>
<dbReference type="STRING" id="391180.A0A2Y9LE24"/>
<dbReference type="GO" id="GO:0003723">
    <property type="term" value="F:RNA binding"/>
    <property type="evidence" value="ECO:0007669"/>
    <property type="project" value="TreeGrafter"/>
</dbReference>
<keyword evidence="3" id="KW-0007">Acetylation</keyword>
<dbReference type="GeneID" id="111160759"/>
<evidence type="ECO:0000256" key="1">
    <source>
        <dbReference type="ARBA" id="ARBA00004604"/>
    </source>
</evidence>
<dbReference type="Proteomes" id="UP000248482">
    <property type="component" value="Unplaced"/>
</dbReference>
<feature type="region of interest" description="Disordered" evidence="11">
    <location>
        <begin position="126"/>
        <end position="148"/>
    </location>
</feature>
<evidence type="ECO:0000256" key="6">
    <source>
        <dbReference type="ARBA" id="ARBA00063634"/>
    </source>
</evidence>
<evidence type="ECO:0000256" key="11">
    <source>
        <dbReference type="SAM" id="MobiDB-lite"/>
    </source>
</evidence>
<evidence type="ECO:0000256" key="3">
    <source>
        <dbReference type="ARBA" id="ARBA00022990"/>
    </source>
</evidence>
<dbReference type="KEGG" id="elk:111160759"/>
<evidence type="ECO:0000256" key="4">
    <source>
        <dbReference type="ARBA" id="ARBA00023242"/>
    </source>
</evidence>
<feature type="compositionally biased region" description="Basic and acidic residues" evidence="11">
    <location>
        <begin position="271"/>
        <end position="292"/>
    </location>
</feature>
<dbReference type="Gene3D" id="6.20.250.70">
    <property type="match status" value="1"/>
</dbReference>
<feature type="compositionally biased region" description="Basic residues" evidence="11">
    <location>
        <begin position="340"/>
        <end position="350"/>
    </location>
</feature>
<protein>
    <recommendedName>
        <fullName evidence="7">DNA-directed RNA polymerase I subunit RPA34</fullName>
    </recommendedName>
    <alternativeName>
        <fullName evidence="9">A34.5</fullName>
    </alternativeName>
    <alternativeName>
        <fullName evidence="10">DNA-directed RNA polymerase I subunit G</fullName>
    </alternativeName>
    <alternativeName>
        <fullName evidence="8">RNA polymerase I-associated factor PAF49</fullName>
    </alternativeName>
</protein>
<feature type="compositionally biased region" description="Basic and acidic residues" evidence="11">
    <location>
        <begin position="214"/>
        <end position="228"/>
    </location>
</feature>
<dbReference type="PANTHER" id="PTHR15484:SF8">
    <property type="entry name" value="DNA-DIRECTED RNA POLYMERASE I SUBUNIT RPA34"/>
    <property type="match status" value="1"/>
</dbReference>
<dbReference type="GO" id="GO:0009303">
    <property type="term" value="P:rRNA transcription"/>
    <property type="evidence" value="ECO:0007669"/>
    <property type="project" value="UniProtKB-ARBA"/>
</dbReference>
<organism evidence="12 13">
    <name type="scientific">Enhydra lutris kenyoni</name>
    <name type="common">northern sea otter</name>
    <dbReference type="NCBI Taxonomy" id="391180"/>
    <lineage>
        <taxon>Eukaryota</taxon>
        <taxon>Metazoa</taxon>
        <taxon>Chordata</taxon>
        <taxon>Craniata</taxon>
        <taxon>Vertebrata</taxon>
        <taxon>Euteleostomi</taxon>
        <taxon>Mammalia</taxon>
        <taxon>Eutheria</taxon>
        <taxon>Laurasiatheria</taxon>
        <taxon>Carnivora</taxon>
        <taxon>Caniformia</taxon>
        <taxon>Musteloidea</taxon>
        <taxon>Mustelidae</taxon>
        <taxon>Lutrinae</taxon>
        <taxon>Enhydra</taxon>
    </lineage>
</organism>
<comment type="similarity">
    <text evidence="5">Belongs to the eukaryotic RPA34 RNA polymerase subunit family.</text>
</comment>
<sequence length="511" mass="55067">MGLRMAGTPSGGAAPFSCPPNFTATSPASEPTRFSLEVLRDPDTELWLIQAPVDFAPDCLNGRLVPLSGSQIVKGKLAGKRHRYRVLRSSGPLAGEAILLAPSGEAGGGLTCAPAPQGSLRIFDSPQESPSGTLLQPIPASPPPQIPPGLRPRFCAFGGSLPVTGPGSILALKSAASRKRKKKRHTPEALVPQEAVNGLGALEVDTVLGSPDGDVGKKEKKQELREPVVMELLAAEPTAETSEPPGAPFPSTTTKKKKKKPQGAETDEPEEQKPAPEEKTVELERTIKKEPLEEMVLSPTRKKKRQKGTEDWEPGEGMPAKALLPLKAEPQEEAIPLLSSKKKKKKKKEKGYKVMMEPATEATELEMGPLVLPGEIMEPELPHEVEPESEAAPASTRKRRKKEKWPDATGEPGESQMEPEPPGDLELQKALAATEKKKKKERGHKATEPRAEMSAPQAEVLELELLGEGEPEARADPASTKKRKKRGWESGVPEMAAQEEMPRPPLHPESG</sequence>
<feature type="compositionally biased region" description="Acidic residues" evidence="11">
    <location>
        <begin position="461"/>
        <end position="470"/>
    </location>
</feature>
<dbReference type="FunFam" id="6.20.250.70:FF:000001">
    <property type="entry name" value="DNA-directed RNA polymerase I subunit RPA34"/>
    <property type="match status" value="1"/>
</dbReference>
<gene>
    <name evidence="13" type="primary">LOC111160759</name>
</gene>
<dbReference type="OrthoDB" id="10071093at2759"/>
<dbReference type="CTD" id="10849"/>
<feature type="region of interest" description="Disordered" evidence="11">
    <location>
        <begin position="174"/>
        <end position="511"/>
    </location>
</feature>
<reference evidence="13" key="1">
    <citation type="submission" date="2025-08" db="UniProtKB">
        <authorList>
            <consortium name="RefSeq"/>
        </authorList>
    </citation>
    <scope>IDENTIFICATION</scope>
    <source>
        <tissue evidence="13">Blood</tissue>
    </source>
</reference>
<evidence type="ECO:0000256" key="9">
    <source>
        <dbReference type="ARBA" id="ARBA00079154"/>
    </source>
</evidence>
<dbReference type="Pfam" id="PF08208">
    <property type="entry name" value="RNA_polI_A34"/>
    <property type="match status" value="1"/>
</dbReference>
<dbReference type="GO" id="GO:0006360">
    <property type="term" value="P:transcription by RNA polymerase I"/>
    <property type="evidence" value="ECO:0007669"/>
    <property type="project" value="InterPro"/>
</dbReference>
<feature type="compositionally biased region" description="Polar residues" evidence="11">
    <location>
        <begin position="20"/>
        <end position="29"/>
    </location>
</feature>
<evidence type="ECO:0000313" key="13">
    <source>
        <dbReference type="RefSeq" id="XP_022379805.1"/>
    </source>
</evidence>